<reference evidence="1 2" key="1">
    <citation type="submission" date="2017-01" db="EMBL/GenBank/DDBJ databases">
        <title>Genome sequence of Rhodoferax antarcticus ANT.BR, a psychrophilic purple nonsulfur bacterium from an Antarctic microbial mat.</title>
        <authorList>
            <person name="Baker J."/>
            <person name="Riester C."/>
            <person name="Skinner B."/>
            <person name="Newell A."/>
            <person name="Swingley W."/>
            <person name="Madigan M."/>
            <person name="Jung D."/>
            <person name="Asao M."/>
            <person name="Chen M."/>
            <person name="Loughlin P."/>
            <person name="Pan H."/>
            <person name="Lin S."/>
            <person name="Li N."/>
            <person name="Shaw J."/>
            <person name="Prado M."/>
            <person name="Sherman C."/>
            <person name="Li X."/>
            <person name="Tang J."/>
            <person name="Blankenship R."/>
            <person name="Zhao T."/>
            <person name="Touchman J."/>
            <person name="Sattley M."/>
        </authorList>
    </citation>
    <scope>NUCLEOTIDE SEQUENCE [LARGE SCALE GENOMIC DNA]</scope>
    <source>
        <strain evidence="1 2">ANT.BR</strain>
    </source>
</reference>
<dbReference type="AlphaFoldDB" id="A0A1Q8YIT8"/>
<gene>
    <name evidence="1" type="ORF">BLL52_1069</name>
</gene>
<accession>A0A1Q8YIT8</accession>
<sequence>MPRSTLYAYEAQKVHSNEQIRASDDSGGSAGCHSIRMTVKDIAFRANVIF</sequence>
<dbReference type="Proteomes" id="UP000185911">
    <property type="component" value="Unassembled WGS sequence"/>
</dbReference>
<dbReference type="EMBL" id="MSYM01000007">
    <property type="protein sequence ID" value="OLP07971.1"/>
    <property type="molecule type" value="Genomic_DNA"/>
</dbReference>
<evidence type="ECO:0000313" key="2">
    <source>
        <dbReference type="Proteomes" id="UP000185911"/>
    </source>
</evidence>
<name>A0A1Q8YIT8_9BURK</name>
<comment type="caution">
    <text evidence="1">The sequence shown here is derived from an EMBL/GenBank/DDBJ whole genome shotgun (WGS) entry which is preliminary data.</text>
</comment>
<keyword evidence="2" id="KW-1185">Reference proteome</keyword>
<organism evidence="1 2">
    <name type="scientific">Rhodoferax antarcticus ANT.BR</name>
    <dbReference type="NCBI Taxonomy" id="1111071"/>
    <lineage>
        <taxon>Bacteria</taxon>
        <taxon>Pseudomonadati</taxon>
        <taxon>Pseudomonadota</taxon>
        <taxon>Betaproteobacteria</taxon>
        <taxon>Burkholderiales</taxon>
        <taxon>Comamonadaceae</taxon>
        <taxon>Rhodoferax</taxon>
    </lineage>
</organism>
<proteinExistence type="predicted"/>
<evidence type="ECO:0000313" key="1">
    <source>
        <dbReference type="EMBL" id="OLP07971.1"/>
    </source>
</evidence>
<protein>
    <submittedName>
        <fullName evidence="1">Uncharacterized protein</fullName>
    </submittedName>
</protein>